<dbReference type="InterPro" id="IPR008042">
    <property type="entry name" value="Retrotrans_Pao"/>
</dbReference>
<dbReference type="AlphaFoldDB" id="A0A8R1ERA3"/>
<feature type="domain" description="Phlebovirus glycoprotein G2 fusion" evidence="3">
    <location>
        <begin position="558"/>
        <end position="901"/>
    </location>
</feature>
<feature type="compositionally biased region" description="Polar residues" evidence="1">
    <location>
        <begin position="396"/>
        <end position="408"/>
    </location>
</feature>
<keyword evidence="2" id="KW-1133">Transmembrane helix</keyword>
<dbReference type="Pfam" id="PF05380">
    <property type="entry name" value="Peptidase_A17"/>
    <property type="match status" value="1"/>
</dbReference>
<dbReference type="Gene3D" id="1.10.340.70">
    <property type="match status" value="1"/>
</dbReference>
<feature type="domain" description="Integrase zinc-binding" evidence="4">
    <location>
        <begin position="229"/>
        <end position="279"/>
    </location>
</feature>
<evidence type="ECO:0000313" key="6">
    <source>
        <dbReference type="Proteomes" id="UP000005237"/>
    </source>
</evidence>
<evidence type="ECO:0000259" key="3">
    <source>
        <dbReference type="Pfam" id="PF07245"/>
    </source>
</evidence>
<dbReference type="Pfam" id="PF07245">
    <property type="entry name" value="Phlebovirus_G2"/>
    <property type="match status" value="1"/>
</dbReference>
<reference evidence="6" key="1">
    <citation type="submission" date="2010-08" db="EMBL/GenBank/DDBJ databases">
        <authorList>
            <consortium name="Caenorhabditis japonica Sequencing Consortium"/>
            <person name="Wilson R.K."/>
        </authorList>
    </citation>
    <scope>NUCLEOTIDE SEQUENCE [LARGE SCALE GENOMIC DNA]</scope>
    <source>
        <strain evidence="6">DF5081</strain>
    </source>
</reference>
<organism evidence="5 6">
    <name type="scientific">Caenorhabditis japonica</name>
    <dbReference type="NCBI Taxonomy" id="281687"/>
    <lineage>
        <taxon>Eukaryota</taxon>
        <taxon>Metazoa</taxon>
        <taxon>Ecdysozoa</taxon>
        <taxon>Nematoda</taxon>
        <taxon>Chromadorea</taxon>
        <taxon>Rhabditida</taxon>
        <taxon>Rhabditina</taxon>
        <taxon>Rhabditomorpha</taxon>
        <taxon>Rhabditoidea</taxon>
        <taxon>Rhabditidae</taxon>
        <taxon>Peloderinae</taxon>
        <taxon>Caenorhabditis</taxon>
    </lineage>
</organism>
<feature type="transmembrane region" description="Helical" evidence="2">
    <location>
        <begin position="483"/>
        <end position="505"/>
    </location>
</feature>
<dbReference type="PANTHER" id="PTHR47331">
    <property type="entry name" value="PHD-TYPE DOMAIN-CONTAINING PROTEIN"/>
    <property type="match status" value="1"/>
</dbReference>
<dbReference type="Proteomes" id="UP000005237">
    <property type="component" value="Unassembled WGS sequence"/>
</dbReference>
<reference evidence="5" key="2">
    <citation type="submission" date="2022-06" db="UniProtKB">
        <authorList>
            <consortium name="EnsemblMetazoa"/>
        </authorList>
    </citation>
    <scope>IDENTIFICATION</scope>
    <source>
        <strain evidence="5">DF5081</strain>
    </source>
</reference>
<keyword evidence="6" id="KW-1185">Reference proteome</keyword>
<dbReference type="EnsemblMetazoa" id="CJA42460.1">
    <property type="protein sequence ID" value="CJA42460.1"/>
    <property type="gene ID" value="WBGene00218308"/>
</dbReference>
<accession>A0A8R1ERA3</accession>
<proteinExistence type="predicted"/>
<protein>
    <recommendedName>
        <fullName evidence="7">Integrase zinc-binding domain-containing protein</fullName>
    </recommendedName>
</protein>
<evidence type="ECO:0000256" key="1">
    <source>
        <dbReference type="SAM" id="MobiDB-lite"/>
    </source>
</evidence>
<sequence>MAKVKVAPQKKQFTISQLELLAAEKATLLSVFLKKELNLEITTTVIWSDSLCCIDQINHNKAGNVFARNRLRKIRELASSDVIFSHVPGKLNPADVLSRGCSIDELRENKLWWNGPSFLFDHELYEIVPLPPPPATTPLVLDIDPHRFSSFHRLINTVLFILTFVTRLTRLTLRNRAKQVLIRLAQQLHPPTNSTIDNLHLVHDGTLWYYEGRIPSQRKPYLPAHQIGRLFVKEIHDRHHHASARYTLSKVRNEVWIPKGLSFVNKCIKQCGQCQRNASNPIKQPSFPPLPTSRTVYAPAFTTTGMDYAGPFMAKSQNQTYQYWFIVLTCFTSRYSVIELVDSLNTQSLLNALRRFCATYAKMITGKTNRIIERPFKRIYPLEVQPNREKNVRHPTPTSDISETNAPTDTPPEVPEQQPIAKRTRSKLLSPALTATIVFVALFLTTDATTNFSDPVESFNNGTSISDVWTTISSLLEDIAIHLGYSCLILAIIAGLYCISVVLQLSMMVKSGIHKIVLLIQRLFVIAIHCLDRRRRNKPTTTQATFAMICFALFVQGCNDINHIQAKETVCYNRKFPGKGTHQECVINSVSIINVKATGSTTCLNFEKERVNRTENNTVTDGLLLSLKIQTESIITSCHKNTLFFGRDYKLDYEYVHRCDTAGSCSQEMCTTMKSDDDLSEISHSAKSHTGYTGCLPGCGCINCGCFFCAPSCLFYRYFASPTTNNIYEVYHCPAWTPKLRVTITINNHTSTTTDLKPGIRYQIPGTNISLTATGVVSPPIPAHSATFITAHAPSGNVQWRSFTFSSFASPGTPTKGLVGDLMCPTRQDAENFKCQFDKELCRCIGFGTGVQCVCKNQNMQEFGKKNRLPFKSANHLVTFNEDTDRLEIASTHEGLMTLAIEAVNATVSRLTELTICNGQQTEDLIGCHSCHEGATLKVKCHSPIAISAQLHCHSLRTMLACGPMEPETEMQFSWEATTDEASINITCALDCGELTHFVIRGKLTSPSAFNDTGYGFASIFNNLESLGLPSLPFFSFFSNGISDIFRPIFYVLLFLTLILLVKYSVMFGLTIVRLAYPIPIPRRRARTRKPHQM</sequence>
<feature type="transmembrane region" description="Helical" evidence="2">
    <location>
        <begin position="428"/>
        <end position="446"/>
    </location>
</feature>
<evidence type="ECO:0000256" key="2">
    <source>
        <dbReference type="SAM" id="Phobius"/>
    </source>
</evidence>
<dbReference type="InterPro" id="IPR009878">
    <property type="entry name" value="Phlebovirus_G2_fusion"/>
</dbReference>
<keyword evidence="2" id="KW-0812">Transmembrane</keyword>
<feature type="region of interest" description="Disordered" evidence="1">
    <location>
        <begin position="387"/>
        <end position="421"/>
    </location>
</feature>
<dbReference type="Gene3D" id="3.30.420.10">
    <property type="entry name" value="Ribonuclease H-like superfamily/Ribonuclease H"/>
    <property type="match status" value="1"/>
</dbReference>
<name>A0A8R1ERA3_CAEJA</name>
<dbReference type="InterPro" id="IPR036397">
    <property type="entry name" value="RNaseH_sf"/>
</dbReference>
<evidence type="ECO:0000259" key="4">
    <source>
        <dbReference type="Pfam" id="PF17921"/>
    </source>
</evidence>
<feature type="transmembrane region" description="Helical" evidence="2">
    <location>
        <begin position="1049"/>
        <end position="1077"/>
    </location>
</feature>
<dbReference type="Gene3D" id="2.60.40.3770">
    <property type="match status" value="1"/>
</dbReference>
<dbReference type="Pfam" id="PF17921">
    <property type="entry name" value="Integrase_H2C2"/>
    <property type="match status" value="1"/>
</dbReference>
<keyword evidence="2" id="KW-0472">Membrane</keyword>
<dbReference type="GO" id="GO:0003676">
    <property type="term" value="F:nucleic acid binding"/>
    <property type="evidence" value="ECO:0007669"/>
    <property type="project" value="InterPro"/>
</dbReference>
<dbReference type="InterPro" id="IPR041588">
    <property type="entry name" value="Integrase_H2C2"/>
</dbReference>
<evidence type="ECO:0000313" key="5">
    <source>
        <dbReference type="EnsemblMetazoa" id="CJA42460.1"/>
    </source>
</evidence>
<evidence type="ECO:0008006" key="7">
    <source>
        <dbReference type="Google" id="ProtNLM"/>
    </source>
</evidence>